<dbReference type="EMBL" id="CBLY010000006">
    <property type="protein sequence ID" value="CDG34264.1"/>
    <property type="molecule type" value="Genomic_DNA"/>
</dbReference>
<protein>
    <submittedName>
        <fullName evidence="1">Uncharacterized protein</fullName>
    </submittedName>
</protein>
<organism evidence="1 2">
    <name type="scientific">Parasaccharibacter apium</name>
    <dbReference type="NCBI Taxonomy" id="1510841"/>
    <lineage>
        <taxon>Bacteria</taxon>
        <taxon>Pseudomonadati</taxon>
        <taxon>Pseudomonadota</taxon>
        <taxon>Alphaproteobacteria</taxon>
        <taxon>Acetobacterales</taxon>
        <taxon>Acetobacteraceae</taxon>
        <taxon>Parasaccharibacter</taxon>
    </lineage>
</organism>
<name>A0A7U7J1C6_9PROT</name>
<gene>
    <name evidence="1" type="ORF">SACS_1526</name>
</gene>
<evidence type="ECO:0000313" key="1">
    <source>
        <dbReference type="EMBL" id="CDG34264.1"/>
    </source>
</evidence>
<reference evidence="1 2" key="2">
    <citation type="journal article" date="2014" name="PLoS ONE">
        <title>Evolution of mitochondria reconstructed from the energy metabolism of living bacteria.</title>
        <authorList>
            <person name="Degli Esposti M."/>
            <person name="Chouaia B."/>
            <person name="Comandatore F."/>
            <person name="Crotti E."/>
            <person name="Sassera D."/>
            <person name="Lievens P.M."/>
            <person name="Daffonchio D."/>
            <person name="Bandi C."/>
        </authorList>
    </citation>
    <scope>NUCLEOTIDE SEQUENCE [LARGE SCALE GENOMIC DNA]</scope>
    <source>
        <strain evidence="2">AM169</strain>
    </source>
</reference>
<comment type="caution">
    <text evidence="1">The sequence shown here is derived from an EMBL/GenBank/DDBJ whole genome shotgun (WGS) entry which is preliminary data.</text>
</comment>
<dbReference type="AlphaFoldDB" id="A0A7U7J1C6"/>
<reference evidence="1 2" key="1">
    <citation type="journal article" date="2014" name="Genome Biol. Evol.">
        <title>Acetic acid bacteria genomes reveal functional traits for adaptation to life in insect guts.</title>
        <authorList>
            <person name="Chouaia B."/>
            <person name="Gaiarsa S."/>
            <person name="Crotti E."/>
            <person name="Comandatore F."/>
            <person name="Degli Esposti M."/>
            <person name="Ricci I."/>
            <person name="Alma A."/>
            <person name="Favia G."/>
            <person name="Bandi C."/>
            <person name="Daffonchio D."/>
        </authorList>
    </citation>
    <scope>NUCLEOTIDE SEQUENCE [LARGE SCALE GENOMIC DNA]</scope>
    <source>
        <strain evidence="2">AM169</strain>
    </source>
</reference>
<dbReference type="Proteomes" id="UP000027590">
    <property type="component" value="Unassembled WGS sequence"/>
</dbReference>
<evidence type="ECO:0000313" key="2">
    <source>
        <dbReference type="Proteomes" id="UP000027590"/>
    </source>
</evidence>
<proteinExistence type="predicted"/>
<sequence length="42" mass="4697">MIGWACGLSSCFNHGGEQTSWQFCFFDGNGLFRVLVTSFNCE</sequence>
<accession>A0A7U7J1C6</accession>